<keyword evidence="1" id="KW-0732">Signal</keyword>
<dbReference type="GO" id="GO:0005230">
    <property type="term" value="F:extracellular ligand-gated monoatomic ion channel activity"/>
    <property type="evidence" value="ECO:0007669"/>
    <property type="project" value="InterPro"/>
</dbReference>
<dbReference type="InterPro" id="IPR036734">
    <property type="entry name" value="Neur_chan_lig-bd_sf"/>
</dbReference>
<gene>
    <name evidence="3" type="ORF">NQ315_002955</name>
</gene>
<comment type="caution">
    <text evidence="3">The sequence shown here is derived from an EMBL/GenBank/DDBJ whole genome shotgun (WGS) entry which is preliminary data.</text>
</comment>
<evidence type="ECO:0000313" key="3">
    <source>
        <dbReference type="EMBL" id="KAJ8921340.1"/>
    </source>
</evidence>
<feature type="chain" id="PRO_5043922542" description="Neurotransmitter-gated ion-channel ligand-binding domain-containing protein" evidence="1">
    <location>
        <begin position="24"/>
        <end position="71"/>
    </location>
</feature>
<dbReference type="EMBL" id="JANEYG010000010">
    <property type="protein sequence ID" value="KAJ8921340.1"/>
    <property type="molecule type" value="Genomic_DNA"/>
</dbReference>
<dbReference type="InterPro" id="IPR006202">
    <property type="entry name" value="Neur_chan_lig-bd"/>
</dbReference>
<dbReference type="Proteomes" id="UP001159042">
    <property type="component" value="Unassembled WGS sequence"/>
</dbReference>
<feature type="signal peptide" evidence="1">
    <location>
        <begin position="1"/>
        <end position="23"/>
    </location>
</feature>
<dbReference type="GO" id="GO:0016020">
    <property type="term" value="C:membrane"/>
    <property type="evidence" value="ECO:0007669"/>
    <property type="project" value="InterPro"/>
</dbReference>
<dbReference type="AlphaFoldDB" id="A0AAV8W456"/>
<dbReference type="SUPFAM" id="SSF63712">
    <property type="entry name" value="Nicotinic receptor ligand binding domain-like"/>
    <property type="match status" value="1"/>
</dbReference>
<protein>
    <recommendedName>
        <fullName evidence="2">Neurotransmitter-gated ion-channel ligand-binding domain-containing protein</fullName>
    </recommendedName>
</protein>
<proteinExistence type="predicted"/>
<accession>A0AAV8W456</accession>
<evidence type="ECO:0000259" key="2">
    <source>
        <dbReference type="Pfam" id="PF02931"/>
    </source>
</evidence>
<evidence type="ECO:0000256" key="1">
    <source>
        <dbReference type="SAM" id="SignalP"/>
    </source>
</evidence>
<keyword evidence="4" id="KW-1185">Reference proteome</keyword>
<dbReference type="Pfam" id="PF02931">
    <property type="entry name" value="Neur_chan_LBD"/>
    <property type="match status" value="1"/>
</dbReference>
<reference evidence="3 4" key="1">
    <citation type="journal article" date="2023" name="Insect Mol. Biol.">
        <title>Genome sequencing provides insights into the evolution of gene families encoding plant cell wall-degrading enzymes in longhorned beetles.</title>
        <authorList>
            <person name="Shin N.R."/>
            <person name="Okamura Y."/>
            <person name="Kirsch R."/>
            <person name="Pauchet Y."/>
        </authorList>
    </citation>
    <scope>NUCLEOTIDE SEQUENCE [LARGE SCALE GENOMIC DNA]</scope>
    <source>
        <strain evidence="3">EAD_L_NR</strain>
    </source>
</reference>
<name>A0AAV8W456_9CUCU</name>
<organism evidence="3 4">
    <name type="scientific">Exocentrus adspersus</name>
    <dbReference type="NCBI Taxonomy" id="1586481"/>
    <lineage>
        <taxon>Eukaryota</taxon>
        <taxon>Metazoa</taxon>
        <taxon>Ecdysozoa</taxon>
        <taxon>Arthropoda</taxon>
        <taxon>Hexapoda</taxon>
        <taxon>Insecta</taxon>
        <taxon>Pterygota</taxon>
        <taxon>Neoptera</taxon>
        <taxon>Endopterygota</taxon>
        <taxon>Coleoptera</taxon>
        <taxon>Polyphaga</taxon>
        <taxon>Cucujiformia</taxon>
        <taxon>Chrysomeloidea</taxon>
        <taxon>Cerambycidae</taxon>
        <taxon>Lamiinae</taxon>
        <taxon>Acanthocinini</taxon>
        <taxon>Exocentrus</taxon>
    </lineage>
</organism>
<dbReference type="Gene3D" id="2.70.170.10">
    <property type="entry name" value="Neurotransmitter-gated ion-channel ligand-binding domain"/>
    <property type="match status" value="1"/>
</dbReference>
<evidence type="ECO:0000313" key="4">
    <source>
        <dbReference type="Proteomes" id="UP001159042"/>
    </source>
</evidence>
<feature type="domain" description="Neurotransmitter-gated ion-channel ligand-binding" evidence="2">
    <location>
        <begin position="28"/>
        <end position="71"/>
    </location>
</feature>
<sequence length="71" mass="7940">MELLLTLSWLTLGGLVPISDVIANPDAKRLYDDLLSNYNRLIRPVGNNSDRLTVKMGLRLSQLIDVTNSDQ</sequence>